<name>A0A9C7LLU6_9RHAB</name>
<dbReference type="EMBL" id="OX380483">
    <property type="protein sequence ID" value="CAI5384000.1"/>
    <property type="molecule type" value="Genomic_RNA"/>
</dbReference>
<sequence length="378" mass="43242">MNNYCFKMSWVTETLGFVGPHLISMVQDAINRWNPDVPDSAYPEFRQFLEEYSEKIKTLGVRINPKVLKGQPSVKILEGVYSAVKNEYTDLVNHSLMSLVENDMVGSVSQYPNNDFKLHKIRETFSVSLSCCLGTSLSFGSHLQSVRLIDDAIMAMTRMSHSKKLAEIGFMVLRDWASFTVLYSDDVVMGTEFGPNVEPPWVAEVYHVMNRSHHPKKKKCLVSYIPKLHLLTDETFTKVYKSSLCNVTMYDILCLRPPIEHNWFLIHDNNLNPAALVDKVVGTSMTSLSIIINELVVWCSYMLHKSNAARTIEEATEKVRYGSWQAVPDIMIYSSPWLLHKSMSKNQPPRAAFERDTKRLMVLLNAYRVWTVCQNGIE</sequence>
<gene>
    <name evidence="1" type="primary">hypothetical protein 5</name>
</gene>
<accession>A0A9C7LLU6</accession>
<protein>
    <submittedName>
        <fullName evidence="1">Uncharacterized protein</fullName>
    </submittedName>
</protein>
<proteinExistence type="predicted"/>
<organism evidence="1">
    <name type="scientific">Tree fern varicosa-like virus</name>
    <dbReference type="NCBI Taxonomy" id="2933191"/>
    <lineage>
        <taxon>Viruses</taxon>
        <taxon>Riboviria</taxon>
        <taxon>Orthornavirae</taxon>
        <taxon>Negarnaviricota</taxon>
        <taxon>Haploviricotina</taxon>
        <taxon>Monjiviricetes</taxon>
        <taxon>Mononegavirales</taxon>
        <taxon>Rhabdoviridae</taxon>
        <taxon>Betarhabdovirinae</taxon>
        <taxon>Varicosavirus</taxon>
        <taxon>Varicosavirus thrysopteris</taxon>
    </lineage>
</organism>
<reference evidence="1" key="1">
    <citation type="submission" date="2022-11" db="EMBL/GenBank/DDBJ databases">
        <authorList>
            <person name="Mifsud CO J."/>
            <person name="Holmes C E."/>
            <person name="Gallagher V R."/>
            <person name="Geoghegan L J."/>
        </authorList>
    </citation>
    <scope>NUCLEOTIDE SEQUENCE</scope>
</reference>
<evidence type="ECO:0000313" key="1">
    <source>
        <dbReference type="EMBL" id="CAI5384000.1"/>
    </source>
</evidence>